<gene>
    <name evidence="2" type="ORF">MNBD_ALPHA05-1173</name>
</gene>
<reference evidence="2" key="1">
    <citation type="submission" date="2018-06" db="EMBL/GenBank/DDBJ databases">
        <authorList>
            <person name="Zhirakovskaya E."/>
        </authorList>
    </citation>
    <scope>NUCLEOTIDE SEQUENCE</scope>
</reference>
<name>A0A3B0SIN6_9ZZZZ</name>
<sequence>MKLTTKGRYAVSAMADLAATERGAPVALSDVALRQGISLSYLEQLFAKLKRSGLVESARGAAGGYWLVNAPADIRIADIIAAVDEEIRTTACASGSSLGCQGTTARCLTHDLWDELGRQIEIFLNAVSLEDILHKRVLGMAAVNAPSERSQDERPYVGAAE</sequence>
<dbReference type="InterPro" id="IPR000944">
    <property type="entry name" value="Tscrpt_reg_Rrf2"/>
</dbReference>
<dbReference type="InterPro" id="IPR036388">
    <property type="entry name" value="WH-like_DNA-bd_sf"/>
</dbReference>
<organism evidence="2">
    <name type="scientific">hydrothermal vent metagenome</name>
    <dbReference type="NCBI Taxonomy" id="652676"/>
    <lineage>
        <taxon>unclassified sequences</taxon>
        <taxon>metagenomes</taxon>
        <taxon>ecological metagenomes</taxon>
    </lineage>
</organism>
<dbReference type="InterPro" id="IPR030489">
    <property type="entry name" value="TR_Rrf2-type_CS"/>
</dbReference>
<dbReference type="NCBIfam" id="TIGR00738">
    <property type="entry name" value="rrf2_super"/>
    <property type="match status" value="1"/>
</dbReference>
<dbReference type="GO" id="GO:0003677">
    <property type="term" value="F:DNA binding"/>
    <property type="evidence" value="ECO:0007669"/>
    <property type="project" value="UniProtKB-KW"/>
</dbReference>
<proteinExistence type="predicted"/>
<accession>A0A3B0SIN6</accession>
<dbReference type="Pfam" id="PF02082">
    <property type="entry name" value="Rrf2"/>
    <property type="match status" value="1"/>
</dbReference>
<dbReference type="SUPFAM" id="SSF46785">
    <property type="entry name" value="Winged helix' DNA-binding domain"/>
    <property type="match status" value="1"/>
</dbReference>
<dbReference type="InterPro" id="IPR036390">
    <property type="entry name" value="WH_DNA-bd_sf"/>
</dbReference>
<dbReference type="PROSITE" id="PS51197">
    <property type="entry name" value="HTH_RRF2_2"/>
    <property type="match status" value="1"/>
</dbReference>
<dbReference type="Gene3D" id="1.10.10.10">
    <property type="entry name" value="Winged helix-like DNA-binding domain superfamily/Winged helix DNA-binding domain"/>
    <property type="match status" value="1"/>
</dbReference>
<dbReference type="PANTHER" id="PTHR33221:SF5">
    <property type="entry name" value="HTH-TYPE TRANSCRIPTIONAL REGULATOR ISCR"/>
    <property type="match status" value="1"/>
</dbReference>
<dbReference type="PROSITE" id="PS01332">
    <property type="entry name" value="HTH_RRF2_1"/>
    <property type="match status" value="1"/>
</dbReference>
<dbReference type="GO" id="GO:0003700">
    <property type="term" value="F:DNA-binding transcription factor activity"/>
    <property type="evidence" value="ECO:0007669"/>
    <property type="project" value="TreeGrafter"/>
</dbReference>
<dbReference type="EMBL" id="UOEH01000318">
    <property type="protein sequence ID" value="VAW00797.1"/>
    <property type="molecule type" value="Genomic_DNA"/>
</dbReference>
<protein>
    <submittedName>
        <fullName evidence="2">Iron-sulfur cluster regulator IscR</fullName>
    </submittedName>
</protein>
<evidence type="ECO:0000313" key="2">
    <source>
        <dbReference type="EMBL" id="VAW00797.1"/>
    </source>
</evidence>
<evidence type="ECO:0000256" key="1">
    <source>
        <dbReference type="ARBA" id="ARBA00023125"/>
    </source>
</evidence>
<dbReference type="GO" id="GO:0005829">
    <property type="term" value="C:cytosol"/>
    <property type="evidence" value="ECO:0007669"/>
    <property type="project" value="TreeGrafter"/>
</dbReference>
<dbReference type="PANTHER" id="PTHR33221">
    <property type="entry name" value="WINGED HELIX-TURN-HELIX TRANSCRIPTIONAL REGULATOR, RRF2 FAMILY"/>
    <property type="match status" value="1"/>
</dbReference>
<keyword evidence="1" id="KW-0238">DNA-binding</keyword>
<dbReference type="AlphaFoldDB" id="A0A3B0SIN6"/>